<dbReference type="GO" id="GO:0047555">
    <property type="term" value="F:3',5'-cyclic-GMP phosphodiesterase activity"/>
    <property type="evidence" value="ECO:0007669"/>
    <property type="project" value="TreeGrafter"/>
</dbReference>
<evidence type="ECO:0008006" key="6">
    <source>
        <dbReference type="Google" id="ProtNLM"/>
    </source>
</evidence>
<protein>
    <recommendedName>
        <fullName evidence="6">3',5'-cyclic-nucleotide phosphodiesterase</fullName>
    </recommendedName>
</protein>
<dbReference type="Gene3D" id="3.60.15.10">
    <property type="entry name" value="Ribonuclease Z/Hydroxyacylglutathione hydrolase-like"/>
    <property type="match status" value="1"/>
</dbReference>
<dbReference type="EMBL" id="CAJNOJ010000063">
    <property type="protein sequence ID" value="CAF1004760.1"/>
    <property type="molecule type" value="Genomic_DNA"/>
</dbReference>
<dbReference type="OrthoDB" id="258495at2759"/>
<keyword evidence="2" id="KW-0472">Membrane</keyword>
<dbReference type="InterPro" id="IPR036866">
    <property type="entry name" value="RibonucZ/Hydroxyglut_hydro"/>
</dbReference>
<organism evidence="3 5">
    <name type="scientific">Adineta ricciae</name>
    <name type="common">Rotifer</name>
    <dbReference type="NCBI Taxonomy" id="249248"/>
    <lineage>
        <taxon>Eukaryota</taxon>
        <taxon>Metazoa</taxon>
        <taxon>Spiralia</taxon>
        <taxon>Gnathifera</taxon>
        <taxon>Rotifera</taxon>
        <taxon>Eurotatoria</taxon>
        <taxon>Bdelloidea</taxon>
        <taxon>Adinetida</taxon>
        <taxon>Adinetidae</taxon>
        <taxon>Adineta</taxon>
    </lineage>
</organism>
<dbReference type="PRINTS" id="PR00388">
    <property type="entry name" value="PDIESTERASE2"/>
</dbReference>
<dbReference type="PANTHER" id="PTHR28283:SF1">
    <property type="entry name" value="3',5'-CYCLIC-NUCLEOTIDE PHOSPHODIESTERASE 1"/>
    <property type="match status" value="1"/>
</dbReference>
<comment type="caution">
    <text evidence="3">The sequence shown here is derived from an EMBL/GenBank/DDBJ whole genome shotgun (WGS) entry which is preliminary data.</text>
</comment>
<evidence type="ECO:0000313" key="4">
    <source>
        <dbReference type="EMBL" id="CAF1004760.1"/>
    </source>
</evidence>
<dbReference type="PANTHER" id="PTHR28283">
    <property type="entry name" value="3',5'-CYCLIC-NUCLEOTIDE PHOSPHODIESTERASE 1"/>
    <property type="match status" value="1"/>
</dbReference>
<dbReference type="SUPFAM" id="SSF56281">
    <property type="entry name" value="Metallo-hydrolase/oxidoreductase"/>
    <property type="match status" value="1"/>
</dbReference>
<feature type="transmembrane region" description="Helical" evidence="2">
    <location>
        <begin position="9"/>
        <end position="32"/>
    </location>
</feature>
<dbReference type="PIRSF" id="PIRSF000962">
    <property type="entry name" value="Cyc_nuc_PDEase"/>
    <property type="match status" value="1"/>
</dbReference>
<sequence>MTISRKKRIYVGILIGVAMLILSAVTVVLLVINVKSTPEKSKSSSFYIVPLGTSGGLDESNLSSYLLTTVNESTPNSAYISLDSGTLRHGLEMAIKQNCFPSQSLTAEQFLQEQVKAYFISHGHLDHINGFILNSPNDKSGKTIFALNETIQIIQDDFFNNQAWADFGPHGLKLYNYQILDPLSTNSIPIPNTDLNVRIFRLCHTCPFLSSAFLISRRDESSASILYLGDTGPDDIEKIVQADNSTYYPRYLEQLWQTMGPLVVANQLKAILIEVSYSNERPDHLLFGHLTPKWLLKELDVLRSYHSMENVTIAVTHIKPEEGSREKIMRQLKEESNSNYNFVFPRQGEPIWV</sequence>
<keyword evidence="1" id="KW-0378">Hydrolase</keyword>
<name>A0A814CHV9_ADIRI</name>
<evidence type="ECO:0000313" key="5">
    <source>
        <dbReference type="Proteomes" id="UP000663828"/>
    </source>
</evidence>
<accession>A0A814CHV9</accession>
<evidence type="ECO:0000256" key="1">
    <source>
        <dbReference type="PIRNR" id="PIRNR000962"/>
    </source>
</evidence>
<keyword evidence="2" id="KW-1133">Transmembrane helix</keyword>
<dbReference type="GO" id="GO:0004115">
    <property type="term" value="F:3',5'-cyclic-AMP phosphodiesterase activity"/>
    <property type="evidence" value="ECO:0007669"/>
    <property type="project" value="UniProtKB-UniRule"/>
</dbReference>
<comment type="similarity">
    <text evidence="1">Belongs to the cyclic nucleotide phosphodiesterase class-II family.</text>
</comment>
<dbReference type="GO" id="GO:1902660">
    <property type="term" value="P:negative regulation of glucose mediated signaling pathway"/>
    <property type="evidence" value="ECO:0007669"/>
    <property type="project" value="TreeGrafter"/>
</dbReference>
<gene>
    <name evidence="4" type="ORF">EDS130_LOCUS15069</name>
    <name evidence="3" type="ORF">XAT740_LOCUS10120</name>
</gene>
<dbReference type="InterPro" id="IPR000396">
    <property type="entry name" value="Pdiesterase2"/>
</dbReference>
<evidence type="ECO:0000256" key="2">
    <source>
        <dbReference type="SAM" id="Phobius"/>
    </source>
</evidence>
<reference evidence="3" key="1">
    <citation type="submission" date="2021-02" db="EMBL/GenBank/DDBJ databases">
        <authorList>
            <person name="Nowell W R."/>
        </authorList>
    </citation>
    <scope>NUCLEOTIDE SEQUENCE</scope>
</reference>
<dbReference type="Pfam" id="PF02112">
    <property type="entry name" value="PDEase_II"/>
    <property type="match status" value="1"/>
</dbReference>
<dbReference type="Proteomes" id="UP000663852">
    <property type="component" value="Unassembled WGS sequence"/>
</dbReference>
<keyword evidence="5" id="KW-1185">Reference proteome</keyword>
<dbReference type="CDD" id="cd07735">
    <property type="entry name" value="class_II_PDE_MBL-fold"/>
    <property type="match status" value="1"/>
</dbReference>
<keyword evidence="1" id="KW-0114">cAMP</keyword>
<dbReference type="Proteomes" id="UP000663828">
    <property type="component" value="Unassembled WGS sequence"/>
</dbReference>
<dbReference type="GO" id="GO:0006198">
    <property type="term" value="P:cAMP catabolic process"/>
    <property type="evidence" value="ECO:0007669"/>
    <property type="project" value="UniProtKB-UniRule"/>
</dbReference>
<dbReference type="AlphaFoldDB" id="A0A814CHV9"/>
<keyword evidence="2" id="KW-0812">Transmembrane</keyword>
<evidence type="ECO:0000313" key="3">
    <source>
        <dbReference type="EMBL" id="CAF0941061.1"/>
    </source>
</evidence>
<dbReference type="EMBL" id="CAJNOR010000534">
    <property type="protein sequence ID" value="CAF0941061.1"/>
    <property type="molecule type" value="Genomic_DNA"/>
</dbReference>
<proteinExistence type="inferred from homology"/>